<dbReference type="Pfam" id="PF00753">
    <property type="entry name" value="Lactamase_B"/>
    <property type="match status" value="1"/>
</dbReference>
<evidence type="ECO:0000256" key="3">
    <source>
        <dbReference type="ARBA" id="ARBA00012991"/>
    </source>
</evidence>
<name>A0AAN6XBX8_9PEZI</name>
<comment type="pathway">
    <text evidence="1">Amino-acid degradation; L-valine degradation.</text>
</comment>
<dbReference type="InterPro" id="IPR008927">
    <property type="entry name" value="6-PGluconate_DH-like_C_sf"/>
</dbReference>
<dbReference type="GO" id="GO:0051287">
    <property type="term" value="F:NAD binding"/>
    <property type="evidence" value="ECO:0007669"/>
    <property type="project" value="InterPro"/>
</dbReference>
<dbReference type="InterPro" id="IPR036866">
    <property type="entry name" value="RibonucZ/Hydroxyglut_hydro"/>
</dbReference>
<dbReference type="PANTHER" id="PTHR22981">
    <property type="entry name" value="3-HYDROXYISOBUTYRATE DEHYDROGENASE-RELATED"/>
    <property type="match status" value="1"/>
</dbReference>
<keyword evidence="5" id="KW-0560">Oxidoreductase</keyword>
<keyword evidence="10" id="KW-1185">Reference proteome</keyword>
<keyword evidence="6" id="KW-0520">NAD</keyword>
<dbReference type="SUPFAM" id="SSF51735">
    <property type="entry name" value="NAD(P)-binding Rossmann-fold domains"/>
    <property type="match status" value="1"/>
</dbReference>
<evidence type="ECO:0000256" key="1">
    <source>
        <dbReference type="ARBA" id="ARBA00005109"/>
    </source>
</evidence>
<dbReference type="PANTHER" id="PTHR22981:SF7">
    <property type="entry name" value="3-HYDROXYISOBUTYRATE DEHYDROGENASE, MITOCHONDRIAL"/>
    <property type="match status" value="1"/>
</dbReference>
<dbReference type="InterPro" id="IPR013328">
    <property type="entry name" value="6PGD_dom2"/>
</dbReference>
<dbReference type="CDD" id="cd07730">
    <property type="entry name" value="metallo-hydrolase-like_MBL-fold"/>
    <property type="match status" value="1"/>
</dbReference>
<evidence type="ECO:0000259" key="8">
    <source>
        <dbReference type="SMART" id="SM00849"/>
    </source>
</evidence>
<dbReference type="SUPFAM" id="SSF56281">
    <property type="entry name" value="Metallo-hydrolase/oxidoreductase"/>
    <property type="match status" value="1"/>
</dbReference>
<evidence type="ECO:0000256" key="2">
    <source>
        <dbReference type="ARBA" id="ARBA00006013"/>
    </source>
</evidence>
<dbReference type="SUPFAM" id="SSF48179">
    <property type="entry name" value="6-phosphogluconate dehydrogenase C-terminal domain-like"/>
    <property type="match status" value="1"/>
</dbReference>
<comment type="catalytic activity">
    <reaction evidence="7">
        <text>3-hydroxy-2-methylpropanoate + NAD(+) = 2-methyl-3-oxopropanoate + NADH + H(+)</text>
        <dbReference type="Rhea" id="RHEA:17681"/>
        <dbReference type="ChEBI" id="CHEBI:11805"/>
        <dbReference type="ChEBI" id="CHEBI:15378"/>
        <dbReference type="ChEBI" id="CHEBI:57540"/>
        <dbReference type="ChEBI" id="CHEBI:57700"/>
        <dbReference type="ChEBI" id="CHEBI:57945"/>
        <dbReference type="EC" id="1.1.1.31"/>
    </reaction>
</comment>
<dbReference type="Pfam" id="PF14833">
    <property type="entry name" value="NAD_binding_11"/>
    <property type="match status" value="1"/>
</dbReference>
<evidence type="ECO:0000313" key="10">
    <source>
        <dbReference type="Proteomes" id="UP001303160"/>
    </source>
</evidence>
<dbReference type="AlphaFoldDB" id="A0AAN6XBX8"/>
<evidence type="ECO:0000256" key="7">
    <source>
        <dbReference type="ARBA" id="ARBA00049197"/>
    </source>
</evidence>
<dbReference type="GO" id="GO:0005739">
    <property type="term" value="C:mitochondrion"/>
    <property type="evidence" value="ECO:0007669"/>
    <property type="project" value="TreeGrafter"/>
</dbReference>
<evidence type="ECO:0000313" key="9">
    <source>
        <dbReference type="EMBL" id="KAK4196771.1"/>
    </source>
</evidence>
<dbReference type="EMBL" id="MU863977">
    <property type="protein sequence ID" value="KAK4196771.1"/>
    <property type="molecule type" value="Genomic_DNA"/>
</dbReference>
<dbReference type="PROSITE" id="PS00895">
    <property type="entry name" value="3_HYDROXYISOBUT_DH"/>
    <property type="match status" value="1"/>
</dbReference>
<dbReference type="FunFam" id="1.10.1040.10:FF:000056">
    <property type="entry name" value="3-hydroxyisobutyrate dehydrogenase a"/>
    <property type="match status" value="1"/>
</dbReference>
<feature type="domain" description="Metallo-beta-lactamase" evidence="8">
    <location>
        <begin position="35"/>
        <end position="308"/>
    </location>
</feature>
<protein>
    <recommendedName>
        <fullName evidence="3">3-hydroxyisobutyrate dehydrogenase</fullName>
        <ecNumber evidence="3">1.1.1.31</ecNumber>
    </recommendedName>
</protein>
<dbReference type="Gene3D" id="1.10.1040.10">
    <property type="entry name" value="N-(1-d-carboxylethyl)-l-norvaline Dehydrogenase, domain 2"/>
    <property type="match status" value="1"/>
</dbReference>
<dbReference type="Proteomes" id="UP001303160">
    <property type="component" value="Unassembled WGS sequence"/>
</dbReference>
<organism evidence="9 10">
    <name type="scientific">Triangularia verruculosa</name>
    <dbReference type="NCBI Taxonomy" id="2587418"/>
    <lineage>
        <taxon>Eukaryota</taxon>
        <taxon>Fungi</taxon>
        <taxon>Dikarya</taxon>
        <taxon>Ascomycota</taxon>
        <taxon>Pezizomycotina</taxon>
        <taxon>Sordariomycetes</taxon>
        <taxon>Sordariomycetidae</taxon>
        <taxon>Sordariales</taxon>
        <taxon>Podosporaceae</taxon>
        <taxon>Triangularia</taxon>
    </lineage>
</organism>
<reference evidence="9" key="2">
    <citation type="submission" date="2023-05" db="EMBL/GenBank/DDBJ databases">
        <authorList>
            <consortium name="Lawrence Berkeley National Laboratory"/>
            <person name="Steindorff A."/>
            <person name="Hensen N."/>
            <person name="Bonometti L."/>
            <person name="Westerberg I."/>
            <person name="Brannstrom I.O."/>
            <person name="Guillou S."/>
            <person name="Cros-Aarteil S."/>
            <person name="Calhoun S."/>
            <person name="Haridas S."/>
            <person name="Kuo A."/>
            <person name="Mondo S."/>
            <person name="Pangilinan J."/>
            <person name="Riley R."/>
            <person name="Labutti K."/>
            <person name="Andreopoulos B."/>
            <person name="Lipzen A."/>
            <person name="Chen C."/>
            <person name="Yanf M."/>
            <person name="Daum C."/>
            <person name="Ng V."/>
            <person name="Clum A."/>
            <person name="Ohm R."/>
            <person name="Martin F."/>
            <person name="Silar P."/>
            <person name="Natvig D."/>
            <person name="Lalanne C."/>
            <person name="Gautier V."/>
            <person name="Ament-Velasquez S.L."/>
            <person name="Kruys A."/>
            <person name="Hutchinson M.I."/>
            <person name="Powell A.J."/>
            <person name="Barry K."/>
            <person name="Miller A.N."/>
            <person name="Grigoriev I.V."/>
            <person name="Debuchy R."/>
            <person name="Gladieux P."/>
            <person name="Thoren M.H."/>
            <person name="Johannesson H."/>
        </authorList>
    </citation>
    <scope>NUCLEOTIDE SEQUENCE</scope>
    <source>
        <strain evidence="9">CBS 315.58</strain>
    </source>
</reference>
<dbReference type="Gene3D" id="3.40.50.720">
    <property type="entry name" value="NAD(P)-binding Rossmann-like Domain"/>
    <property type="match status" value="1"/>
</dbReference>
<dbReference type="GO" id="GO:0006574">
    <property type="term" value="P:L-valine catabolic process"/>
    <property type="evidence" value="ECO:0007669"/>
    <property type="project" value="TreeGrafter"/>
</dbReference>
<dbReference type="InterPro" id="IPR036291">
    <property type="entry name" value="NAD(P)-bd_dom_sf"/>
</dbReference>
<dbReference type="SMART" id="SM00849">
    <property type="entry name" value="Lactamase_B"/>
    <property type="match status" value="1"/>
</dbReference>
<gene>
    <name evidence="9" type="ORF">QBC40DRAFT_342503</name>
</gene>
<sequence>MEPFITISALDAGHLTLPERLFVTDADPDKRTTVPSLSFLIQHFCPGSATPTRLLFDLGVKRDIQGYTASQQAHIAQRRPIIVSPDCGESILTGDATIGPKDIDLVILSHVHWDHVGTSSDFPSATFLVGAGTLDLLKHGDGPLYPADLFNDDELPPDRTVELPLACPSEVGPDRPKQTPPSKSALAHIASYLNPYAWAWKPLSTFPAALDLFGDGTVMIIDAPGHLYGHVNLLCRVAEARYVYLGGDCCHDPRILAGEKGIALYEDGRGGLRSVHVDTEAANTTLNRIRGFVGSHQGKVETEVIVAHDAPHVRVKLPTRSTCTTRKQTTHAVKLWRHASSVYIMSSPANTVAFIGLGVMGYPMAKNLWAGLGPDETLLICDVNTDALERFISETSLLKGNAVKIVQNGFEAAQQADTVITMLPNSDAVLAVYLNPSTGILPALAEPSDLDTQSPKLLIECGTIESSTIFSVSRSIPQNRATFVDAPVSGGPMGAQNQCLTFMVGCPPSRSASVFPLVKSYLCHMGDPNGIFLCGDVGAGTAFKIINNYLSAITSLAASEALNIGVKAGLDPKLLTQVINASGGQCWVTSKSNPVPEVQDNVPSSRGYEGGFRIELCAKVLGMGSKLASDVGARTVLDQPTLSAFREAMEDERYKGKDARVVFKWLNDQ</sequence>
<comment type="similarity">
    <text evidence="2">Belongs to the HIBADH-related family. 3-hydroxyisobutyrate dehydrogenase subfamily.</text>
</comment>
<dbReference type="Gene3D" id="3.60.15.10">
    <property type="entry name" value="Ribonuclease Z/Hydroxyacylglutathione hydrolase-like"/>
    <property type="match status" value="1"/>
</dbReference>
<dbReference type="InterPro" id="IPR029154">
    <property type="entry name" value="HIBADH-like_NADP-bd"/>
</dbReference>
<evidence type="ECO:0000256" key="6">
    <source>
        <dbReference type="ARBA" id="ARBA00023027"/>
    </source>
</evidence>
<accession>A0AAN6XBX8</accession>
<dbReference type="Pfam" id="PF03446">
    <property type="entry name" value="NAD_binding_2"/>
    <property type="match status" value="1"/>
</dbReference>
<proteinExistence type="inferred from homology"/>
<dbReference type="GO" id="GO:0050661">
    <property type="term" value="F:NADP binding"/>
    <property type="evidence" value="ECO:0007669"/>
    <property type="project" value="InterPro"/>
</dbReference>
<keyword evidence="4" id="KW-0101">Branched-chain amino acid catabolism</keyword>
<dbReference type="GO" id="GO:0008442">
    <property type="term" value="F:3-hydroxyisobutyrate dehydrogenase activity"/>
    <property type="evidence" value="ECO:0007669"/>
    <property type="project" value="UniProtKB-EC"/>
</dbReference>
<dbReference type="InterPro" id="IPR001279">
    <property type="entry name" value="Metallo-B-lactamas"/>
</dbReference>
<dbReference type="EC" id="1.1.1.31" evidence="3"/>
<dbReference type="InterPro" id="IPR006115">
    <property type="entry name" value="6PGDH_NADP-bd"/>
</dbReference>
<comment type="caution">
    <text evidence="9">The sequence shown here is derived from an EMBL/GenBank/DDBJ whole genome shotgun (WGS) entry which is preliminary data.</text>
</comment>
<dbReference type="InterPro" id="IPR002204">
    <property type="entry name" value="3-OH-isobutyrate_DH-rel_CS"/>
</dbReference>
<evidence type="ECO:0000256" key="4">
    <source>
        <dbReference type="ARBA" id="ARBA00022456"/>
    </source>
</evidence>
<evidence type="ECO:0000256" key="5">
    <source>
        <dbReference type="ARBA" id="ARBA00023002"/>
    </source>
</evidence>
<reference evidence="9" key="1">
    <citation type="journal article" date="2023" name="Mol. Phylogenet. Evol.">
        <title>Genome-scale phylogeny and comparative genomics of the fungal order Sordariales.</title>
        <authorList>
            <person name="Hensen N."/>
            <person name="Bonometti L."/>
            <person name="Westerberg I."/>
            <person name="Brannstrom I.O."/>
            <person name="Guillou S."/>
            <person name="Cros-Aarteil S."/>
            <person name="Calhoun S."/>
            <person name="Haridas S."/>
            <person name="Kuo A."/>
            <person name="Mondo S."/>
            <person name="Pangilinan J."/>
            <person name="Riley R."/>
            <person name="LaButti K."/>
            <person name="Andreopoulos B."/>
            <person name="Lipzen A."/>
            <person name="Chen C."/>
            <person name="Yan M."/>
            <person name="Daum C."/>
            <person name="Ng V."/>
            <person name="Clum A."/>
            <person name="Steindorff A."/>
            <person name="Ohm R.A."/>
            <person name="Martin F."/>
            <person name="Silar P."/>
            <person name="Natvig D.O."/>
            <person name="Lalanne C."/>
            <person name="Gautier V."/>
            <person name="Ament-Velasquez S.L."/>
            <person name="Kruys A."/>
            <person name="Hutchinson M.I."/>
            <person name="Powell A.J."/>
            <person name="Barry K."/>
            <person name="Miller A.N."/>
            <person name="Grigoriev I.V."/>
            <person name="Debuchy R."/>
            <person name="Gladieux P."/>
            <person name="Hiltunen Thoren M."/>
            <person name="Johannesson H."/>
        </authorList>
    </citation>
    <scope>NUCLEOTIDE SEQUENCE</scope>
    <source>
        <strain evidence="9">CBS 315.58</strain>
    </source>
</reference>